<comment type="similarity">
    <text evidence="1">Belongs to the peptidase U32 family. UbiV subfamily.</text>
</comment>
<dbReference type="PANTHER" id="PTHR30217:SF11">
    <property type="entry name" value="UBIQUINONE BIOSYNTHESIS PROTEIN UBIV"/>
    <property type="match status" value="1"/>
</dbReference>
<dbReference type="Pfam" id="PF01136">
    <property type="entry name" value="Peptidase_U32"/>
    <property type="match status" value="1"/>
</dbReference>
<keyword evidence="1" id="KW-0411">Iron-sulfur</keyword>
<dbReference type="GO" id="GO:0006744">
    <property type="term" value="P:ubiquinone biosynthetic process"/>
    <property type="evidence" value="ECO:0007669"/>
    <property type="project" value="UniProtKB-UniRule"/>
</dbReference>
<feature type="binding site" evidence="1">
    <location>
        <position position="197"/>
    </location>
    <ligand>
        <name>[4Fe-4S] cluster</name>
        <dbReference type="ChEBI" id="CHEBI:49883"/>
    </ligand>
</feature>
<comment type="cofactor">
    <cofactor evidence="1">
        <name>[4Fe-4S] cluster</name>
        <dbReference type="ChEBI" id="CHEBI:49883"/>
    </cofactor>
</comment>
<dbReference type="OrthoDB" id="8523349at2"/>
<comment type="function">
    <text evidence="1">Required for O(2)-independent ubiquinone (coenzyme Q) biosynthesis. Together with UbiU, is essential for the C6-hydroxylation reaction in the oxygen-independent ubiquinone biosynthesis pathway.</text>
</comment>
<evidence type="ECO:0000256" key="1">
    <source>
        <dbReference type="HAMAP-Rule" id="MF_02233"/>
    </source>
</evidence>
<dbReference type="InterPro" id="IPR051454">
    <property type="entry name" value="RNA/ubiquinone_mod_enzymes"/>
</dbReference>
<accession>A0A4Z0WDA9</accession>
<dbReference type="UniPathway" id="UPA00232"/>
<gene>
    <name evidence="1" type="primary">ubiV</name>
    <name evidence="2" type="ORF">E4656_12415</name>
</gene>
<dbReference type="NCBIfam" id="NF011991">
    <property type="entry name" value="PRK15447.1"/>
    <property type="match status" value="1"/>
</dbReference>
<dbReference type="InterPro" id="IPR043693">
    <property type="entry name" value="UbiV"/>
</dbReference>
<keyword evidence="3" id="KW-1185">Reference proteome</keyword>
<dbReference type="InterPro" id="IPR001539">
    <property type="entry name" value="Peptidase_U32"/>
</dbReference>
<feature type="binding site" evidence="1">
    <location>
        <position position="180"/>
    </location>
    <ligand>
        <name>[4Fe-4S] cluster</name>
        <dbReference type="ChEBI" id="CHEBI:49883"/>
    </ligand>
</feature>
<evidence type="ECO:0000313" key="3">
    <source>
        <dbReference type="Proteomes" id="UP000297475"/>
    </source>
</evidence>
<dbReference type="EMBL" id="SRMF01000004">
    <property type="protein sequence ID" value="TGG92980.1"/>
    <property type="molecule type" value="Genomic_DNA"/>
</dbReference>
<proteinExistence type="inferred from homology"/>
<protein>
    <recommendedName>
        <fullName evidence="1">Ubiquinone biosynthesis protein UbiV</fullName>
    </recommendedName>
</protein>
<dbReference type="Proteomes" id="UP000297475">
    <property type="component" value="Unassembled WGS sequence"/>
</dbReference>
<feature type="binding site" evidence="1">
    <location>
        <position position="39"/>
    </location>
    <ligand>
        <name>[4Fe-4S] cluster</name>
        <dbReference type="ChEBI" id="CHEBI:49883"/>
    </ligand>
</feature>
<dbReference type="HAMAP" id="MF_02233">
    <property type="entry name" value="UbiV"/>
    <property type="match status" value="1"/>
</dbReference>
<keyword evidence="1" id="KW-0004">4Fe-4S</keyword>
<comment type="caution">
    <text evidence="2">The sequence shown here is derived from an EMBL/GenBank/DDBJ whole genome shotgun (WGS) entry which is preliminary data.</text>
</comment>
<comment type="pathway">
    <text evidence="1">Cofactor biosynthesis; ubiquinone biosynthesis.</text>
</comment>
<dbReference type="PANTHER" id="PTHR30217">
    <property type="entry name" value="PEPTIDASE U32 FAMILY"/>
    <property type="match status" value="1"/>
</dbReference>
<dbReference type="GO" id="GO:0046872">
    <property type="term" value="F:metal ion binding"/>
    <property type="evidence" value="ECO:0007669"/>
    <property type="project" value="UniProtKB-KW"/>
</dbReference>
<keyword evidence="1" id="KW-0831">Ubiquinone biosynthesis</keyword>
<keyword evidence="1" id="KW-0408">Iron</keyword>
<organism evidence="2 3">
    <name type="scientific">Natronospirillum operosum</name>
    <dbReference type="NCBI Taxonomy" id="2759953"/>
    <lineage>
        <taxon>Bacteria</taxon>
        <taxon>Pseudomonadati</taxon>
        <taxon>Pseudomonadota</taxon>
        <taxon>Gammaproteobacteria</taxon>
        <taxon>Oceanospirillales</taxon>
        <taxon>Natronospirillaceae</taxon>
        <taxon>Natronospirillum</taxon>
    </lineage>
</organism>
<name>A0A4Z0WDA9_9GAMM</name>
<feature type="binding site" evidence="1">
    <location>
        <position position="193"/>
    </location>
    <ligand>
        <name>[4Fe-4S] cluster</name>
        <dbReference type="ChEBI" id="CHEBI:49883"/>
    </ligand>
</feature>
<comment type="subunit">
    <text evidence="1">Forms a heterodimer with UbiU.</text>
</comment>
<keyword evidence="1" id="KW-0479">Metal-binding</keyword>
<sequence length="291" mass="33023">MRTALGPITYFWPQAQVRQFYQQAAVCSAPVVYLGETVCSKRRELRLQDWLAIGQDLQQAGKEVVLSTLTLLEAPGEVRELEQICANGQFLVEANDISAVQLLHERGLPFVVGPAVNVYNATTLAWLVERGLRRWVMPVELSRDWLLRVLTDPVITPLRDRFEVEVFAFGHLPLAWSARCFTARSEDRPKDDCQLCCNKYPQGRQVRSQDGREVFTLNGIQTQSGQRYNLVDDIDSLRGLVDVVRISPQPEQTFDWLTAFEQAIGGNPERRQRPVGDVNGYWHQLAGITQV</sequence>
<dbReference type="GO" id="GO:0051539">
    <property type="term" value="F:4 iron, 4 sulfur cluster binding"/>
    <property type="evidence" value="ECO:0007669"/>
    <property type="project" value="UniProtKB-UniRule"/>
</dbReference>
<evidence type="ECO:0000313" key="2">
    <source>
        <dbReference type="EMBL" id="TGG92980.1"/>
    </source>
</evidence>
<dbReference type="AlphaFoldDB" id="A0A4Z0WDA9"/>
<reference evidence="2 3" key="1">
    <citation type="submission" date="2019-04" db="EMBL/GenBank/DDBJ databases">
        <title>Natronospirillum operosus gen. nov., sp. nov., a haloalkaliphilic satellite isolated from decaying biomass of laboratory culture of cyanobacterium Geitlerinema sp. and proposal of Natronospirillaceae fam. nov. and Saccharospirillaceae fam. nov.</title>
        <authorList>
            <person name="Kevbrin V."/>
            <person name="Boltyanskaya Y."/>
            <person name="Koziaeva V."/>
            <person name="Grouzdev D.S."/>
            <person name="Park M."/>
            <person name="Cho J."/>
        </authorList>
    </citation>
    <scope>NUCLEOTIDE SEQUENCE [LARGE SCALE GENOMIC DNA]</scope>
    <source>
        <strain evidence="2 3">G-116</strain>
    </source>
</reference>